<dbReference type="NCBIfam" id="TIGR00916">
    <property type="entry name" value="2A0604s01"/>
    <property type="match status" value="1"/>
</dbReference>
<comment type="subcellular location">
    <subcellularLocation>
        <location evidence="1 12">Cell membrane</location>
        <topology evidence="1 12">Multi-pass membrane protein</topology>
    </subcellularLocation>
</comment>
<keyword evidence="6 12" id="KW-1133">Transmembrane helix</keyword>
<dbReference type="Pfam" id="PF02355">
    <property type="entry name" value="SecD_SecF_C"/>
    <property type="match status" value="1"/>
</dbReference>
<dbReference type="PANTHER" id="PTHR30081">
    <property type="entry name" value="PROTEIN-EXPORT MEMBRANE PROTEIN SEC"/>
    <property type="match status" value="1"/>
</dbReference>
<sequence>MEIIKYSKRWVGFSTALVVISLCILFFKGFNQGIDFTGGNLYQLRFNQKVELGQVNKYLDGLSKEFPQLNGRSRKVQISEGNNIIIRTQEMNEQEQNAFLNKLGNFEKFQIEKTDKVGASIGEELKSSALLALGIGGVLIVLYITLRFEFKFAIAAIASLFHDLLIAVAVISLLGYEINSPFIAAVLTILGYSINDTIVVFDRIREGLKKKSDMTFGELLNRSVNQVMVRSINTSLTTLLAVIAILIFGGDSLRTFITTLLFGILAGTYSSIFLATPLVYFMEKNRDEKYEPKHDHHNEDDSNRDEKILV</sequence>
<dbReference type="InterPro" id="IPR022813">
    <property type="entry name" value="SecD/SecF_arch_bac"/>
</dbReference>
<evidence type="ECO:0000256" key="2">
    <source>
        <dbReference type="ARBA" id="ARBA00022448"/>
    </source>
</evidence>
<feature type="transmembrane region" description="Helical" evidence="12">
    <location>
        <begin position="128"/>
        <end position="146"/>
    </location>
</feature>
<evidence type="ECO:0000256" key="5">
    <source>
        <dbReference type="ARBA" id="ARBA00022927"/>
    </source>
</evidence>
<dbReference type="GO" id="GO:0065002">
    <property type="term" value="P:intracellular protein transmembrane transport"/>
    <property type="evidence" value="ECO:0007669"/>
    <property type="project" value="UniProtKB-UniRule"/>
</dbReference>
<comment type="similarity">
    <text evidence="11">In the N-terminal section; belongs to the SecD/SecF family. SecD subfamily.</text>
</comment>
<evidence type="ECO:0000256" key="8">
    <source>
        <dbReference type="ARBA" id="ARBA00023136"/>
    </source>
</evidence>
<keyword evidence="7 12" id="KW-0811">Translocation</keyword>
<dbReference type="InterPro" id="IPR048634">
    <property type="entry name" value="SecD_SecF_C"/>
</dbReference>
<dbReference type="InterPro" id="IPR055344">
    <property type="entry name" value="SecD_SecF_C_bact"/>
</dbReference>
<evidence type="ECO:0000256" key="7">
    <source>
        <dbReference type="ARBA" id="ARBA00023010"/>
    </source>
</evidence>
<dbReference type="OrthoDB" id="9805019at2"/>
<evidence type="ECO:0000256" key="1">
    <source>
        <dbReference type="ARBA" id="ARBA00004651"/>
    </source>
</evidence>
<reference evidence="15 16" key="1">
    <citation type="submission" date="2017-02" db="EMBL/GenBank/DDBJ databases">
        <authorList>
            <person name="Peterson S.W."/>
        </authorList>
    </citation>
    <scope>NUCLEOTIDE SEQUENCE [LARGE SCALE GENOMIC DNA]</scope>
    <source>
        <strain evidence="15 16">ATCC 700028</strain>
    </source>
</reference>
<dbReference type="HAMAP" id="MF_01464_B">
    <property type="entry name" value="SecF_B"/>
    <property type="match status" value="1"/>
</dbReference>
<dbReference type="Pfam" id="PF07549">
    <property type="entry name" value="Sec_GG"/>
    <property type="match status" value="1"/>
</dbReference>
<comment type="subunit">
    <text evidence="12">Forms a complex with SecD. Part of the essential Sec protein translocation apparatus which comprises SecA, SecYEG and auxiliary proteins SecDF. Other proteins may also be involved.</text>
</comment>
<feature type="transmembrane region" description="Helical" evidence="12">
    <location>
        <begin position="182"/>
        <end position="201"/>
    </location>
</feature>
<dbReference type="InterPro" id="IPR005665">
    <property type="entry name" value="SecF_bac"/>
</dbReference>
<name>A0A1T4KVU9_9FUSO</name>
<dbReference type="GO" id="GO:0006605">
    <property type="term" value="P:protein targeting"/>
    <property type="evidence" value="ECO:0007669"/>
    <property type="project" value="UniProtKB-UniRule"/>
</dbReference>
<feature type="domain" description="Protein export membrane protein SecD/SecF C-terminal" evidence="14">
    <location>
        <begin position="107"/>
        <end position="284"/>
    </location>
</feature>
<keyword evidence="5 12" id="KW-0653">Protein transport</keyword>
<accession>A0A1T4KVU9</accession>
<dbReference type="InterPro" id="IPR022645">
    <property type="entry name" value="SecD/SecF_bac"/>
</dbReference>
<feature type="transmembrane region" description="Helical" evidence="12">
    <location>
        <begin position="12"/>
        <end position="30"/>
    </location>
</feature>
<organism evidence="15 16">
    <name type="scientific">Cetobacterium ceti</name>
    <dbReference type="NCBI Taxonomy" id="180163"/>
    <lineage>
        <taxon>Bacteria</taxon>
        <taxon>Fusobacteriati</taxon>
        <taxon>Fusobacteriota</taxon>
        <taxon>Fusobacteriia</taxon>
        <taxon>Fusobacteriales</taxon>
        <taxon>Fusobacteriaceae</taxon>
        <taxon>Cetobacterium</taxon>
    </lineage>
</organism>
<evidence type="ECO:0000259" key="14">
    <source>
        <dbReference type="Pfam" id="PF02355"/>
    </source>
</evidence>
<dbReference type="PANTHER" id="PTHR30081:SF8">
    <property type="entry name" value="PROTEIN TRANSLOCASE SUBUNIT SECF"/>
    <property type="match status" value="1"/>
</dbReference>
<dbReference type="SUPFAM" id="SSF82866">
    <property type="entry name" value="Multidrug efflux transporter AcrB transmembrane domain"/>
    <property type="match status" value="1"/>
</dbReference>
<evidence type="ECO:0000256" key="4">
    <source>
        <dbReference type="ARBA" id="ARBA00022692"/>
    </source>
</evidence>
<evidence type="ECO:0000256" key="3">
    <source>
        <dbReference type="ARBA" id="ARBA00022475"/>
    </source>
</evidence>
<gene>
    <name evidence="12" type="primary">secF</name>
    <name evidence="15" type="ORF">SAMN02745174_00619</name>
</gene>
<comment type="similarity">
    <text evidence="12">Belongs to the SecD/SecF family. SecF subfamily.</text>
</comment>
<dbReference type="Proteomes" id="UP000191153">
    <property type="component" value="Unassembled WGS sequence"/>
</dbReference>
<dbReference type="GO" id="GO:0043952">
    <property type="term" value="P:protein transport by the Sec complex"/>
    <property type="evidence" value="ECO:0007669"/>
    <property type="project" value="UniProtKB-UniRule"/>
</dbReference>
<dbReference type="STRING" id="180163.SAMN02745174_00619"/>
<dbReference type="GO" id="GO:0015450">
    <property type="term" value="F:protein-transporting ATPase activity"/>
    <property type="evidence" value="ECO:0007669"/>
    <property type="project" value="InterPro"/>
</dbReference>
<dbReference type="Gene3D" id="1.20.1640.10">
    <property type="entry name" value="Multidrug efflux transporter AcrB transmembrane domain"/>
    <property type="match status" value="1"/>
</dbReference>
<feature type="region of interest" description="Disordered" evidence="13">
    <location>
        <begin position="290"/>
        <end position="310"/>
    </location>
</feature>
<keyword evidence="2 12" id="KW-0813">Transport</keyword>
<dbReference type="GO" id="GO:0005886">
    <property type="term" value="C:plasma membrane"/>
    <property type="evidence" value="ECO:0007669"/>
    <property type="project" value="UniProtKB-SubCell"/>
</dbReference>
<evidence type="ECO:0000256" key="12">
    <source>
        <dbReference type="HAMAP-Rule" id="MF_01464"/>
    </source>
</evidence>
<evidence type="ECO:0000313" key="16">
    <source>
        <dbReference type="Proteomes" id="UP000191153"/>
    </source>
</evidence>
<dbReference type="RefSeq" id="WP_078693153.1">
    <property type="nucleotide sequence ID" value="NZ_FUWX01000005.1"/>
</dbReference>
<keyword evidence="16" id="KW-1185">Reference proteome</keyword>
<dbReference type="NCBIfam" id="TIGR00966">
    <property type="entry name" value="transloc_SecF"/>
    <property type="match status" value="1"/>
</dbReference>
<keyword evidence="8 12" id="KW-0472">Membrane</keyword>
<evidence type="ECO:0000256" key="9">
    <source>
        <dbReference type="ARBA" id="ARBA00059018"/>
    </source>
</evidence>
<feature type="transmembrane region" description="Helical" evidence="12">
    <location>
        <begin position="256"/>
        <end position="281"/>
    </location>
</feature>
<evidence type="ECO:0000256" key="6">
    <source>
        <dbReference type="ARBA" id="ARBA00022989"/>
    </source>
</evidence>
<evidence type="ECO:0000256" key="10">
    <source>
        <dbReference type="ARBA" id="ARBA00060856"/>
    </source>
</evidence>
<comment type="similarity">
    <text evidence="10">In the C-terminal section; belongs to the SecD/SecF family. SecF subfamily.</text>
</comment>
<evidence type="ECO:0000256" key="11">
    <source>
        <dbReference type="ARBA" id="ARBA00061053"/>
    </source>
</evidence>
<evidence type="ECO:0000256" key="13">
    <source>
        <dbReference type="SAM" id="MobiDB-lite"/>
    </source>
</evidence>
<feature type="transmembrane region" description="Helical" evidence="12">
    <location>
        <begin position="153"/>
        <end position="176"/>
    </location>
</feature>
<protein>
    <recommendedName>
        <fullName evidence="12">Protein-export membrane protein SecF</fullName>
    </recommendedName>
</protein>
<evidence type="ECO:0000313" key="15">
    <source>
        <dbReference type="EMBL" id="SJZ46564.1"/>
    </source>
</evidence>
<dbReference type="FunFam" id="1.20.1640.10:FF:000024">
    <property type="entry name" value="Multifunctional fusion protein"/>
    <property type="match status" value="1"/>
</dbReference>
<dbReference type="InterPro" id="IPR022646">
    <property type="entry name" value="SecD/SecF_CS"/>
</dbReference>
<dbReference type="AlphaFoldDB" id="A0A1T4KVU9"/>
<dbReference type="PRINTS" id="PR01755">
    <property type="entry name" value="SECFTRNLCASE"/>
</dbReference>
<dbReference type="EMBL" id="FUWX01000005">
    <property type="protein sequence ID" value="SJZ46564.1"/>
    <property type="molecule type" value="Genomic_DNA"/>
</dbReference>
<keyword evidence="3 12" id="KW-1003">Cell membrane</keyword>
<keyword evidence="4 12" id="KW-0812">Transmembrane</keyword>
<proteinExistence type="inferred from homology"/>
<comment type="function">
    <text evidence="9 12">Part of the Sec protein translocase complex. Interacts with the SecYEG preprotein conducting channel. SecDF uses the proton motive force (PMF) to complete protein translocation after the ATP-dependent function of SecA.</text>
</comment>
<feature type="transmembrane region" description="Helical" evidence="12">
    <location>
        <begin position="232"/>
        <end position="250"/>
    </location>
</feature>